<evidence type="ECO:0008006" key="3">
    <source>
        <dbReference type="Google" id="ProtNLM"/>
    </source>
</evidence>
<accession>A0A7W6KQ79</accession>
<dbReference type="Gene3D" id="3.20.20.140">
    <property type="entry name" value="Metal-dependent hydrolases"/>
    <property type="match status" value="1"/>
</dbReference>
<comment type="caution">
    <text evidence="1">The sequence shown here is derived from an EMBL/GenBank/DDBJ whole genome shotgun (WGS) entry which is preliminary data.</text>
</comment>
<organism evidence="1 2">
    <name type="scientific">Martelella radicis</name>
    <dbReference type="NCBI Taxonomy" id="1397476"/>
    <lineage>
        <taxon>Bacteria</taxon>
        <taxon>Pseudomonadati</taxon>
        <taxon>Pseudomonadota</taxon>
        <taxon>Alphaproteobacteria</taxon>
        <taxon>Hyphomicrobiales</taxon>
        <taxon>Aurantimonadaceae</taxon>
        <taxon>Martelella</taxon>
    </lineage>
</organism>
<proteinExistence type="predicted"/>
<dbReference type="RefSeq" id="WP_210288122.1">
    <property type="nucleotide sequence ID" value="NZ_JACIDZ010000017.1"/>
</dbReference>
<name>A0A7W6KQ79_9HYPH</name>
<reference evidence="1 2" key="1">
    <citation type="submission" date="2020-08" db="EMBL/GenBank/DDBJ databases">
        <title>Genomic Encyclopedia of Type Strains, Phase IV (KMG-IV): sequencing the most valuable type-strain genomes for metagenomic binning, comparative biology and taxonomic classification.</title>
        <authorList>
            <person name="Goeker M."/>
        </authorList>
    </citation>
    <scope>NUCLEOTIDE SEQUENCE [LARGE SCALE GENOMIC DNA]</scope>
    <source>
        <strain evidence="1 2">DSM 28101</strain>
    </source>
</reference>
<protein>
    <recommendedName>
        <fullName evidence="3">DUF3604 domain-containing protein</fullName>
    </recommendedName>
</protein>
<dbReference type="EMBL" id="JACIDZ010000017">
    <property type="protein sequence ID" value="MBB4124144.1"/>
    <property type="molecule type" value="Genomic_DNA"/>
</dbReference>
<gene>
    <name evidence="1" type="ORF">GGR30_004097</name>
</gene>
<sequence>MTEPAKTEKPWAAINSGVIRAPIGTEHLGHAVIDPSGAFEAGSYASFTLTYTAGTFGIDDSGSLRVCFRFASDQSSPQFDDPKAANYCTVEASNGAVLQVRFDPKGNVRPWDRTIWIKVVKGYLQEGDHITIRFGVTDHGGPGMRLQTFCEKNFEFRVLVDPIATFNFQTLPVQPSISIVPGAPERFAAVLPTLKRPGERFTLKVRGEDKWDNPSNRCNAVFTVEAEGRIEGLPQTLTLGEGPYAFEIGDLVSPEPGKVAITLKDERGNVVARSNPLIIEDRPLMHFWGDMHGQSGETIGTGSAEEYFAFARDRAFVDACGHQGNDFQITDAFWEELNAITARFDAPGEFVAMPGYEWSGNTALGGDRNVFFPEEGRIIRRSSKALIEGGADTDCVTAGALFESLARNGEFDVVCYAHCGGRYADIALAHDGRFEKSVEVHSSWGTFEWLLQDALRLGYRVGVVANSDGHKGRPGASYPGAGKFGAIGGLTCFLTPELSREALLDAMRKRHHYGTSGGHSGRMAIDLAIGFDRPATLYHDDPKLGPTEGIAARTAMMGDIIHLPEGGARLSVSIAARAPVLRVDLFNGLDHVETIRNYRQEDLGKRIRIRWEGAEYRGRFRQVVWDGKAMLSSNSIVSASPLNFFNHDKTVELTGPRDVRWKAQTTGNFGGVDLVLENETDGALAIETPLVSAEIPISEIGYDGVIFDKSGELPRFLSVTRLPDAGIAAEIAFTRELDIRPEGDNAWYLRVELEDGTCAWTSPVYLFRD</sequence>
<dbReference type="Proteomes" id="UP000530571">
    <property type="component" value="Unassembled WGS sequence"/>
</dbReference>
<keyword evidence="2" id="KW-1185">Reference proteome</keyword>
<dbReference type="AlphaFoldDB" id="A0A7W6KQ79"/>
<evidence type="ECO:0000313" key="1">
    <source>
        <dbReference type="EMBL" id="MBB4124144.1"/>
    </source>
</evidence>
<evidence type="ECO:0000313" key="2">
    <source>
        <dbReference type="Proteomes" id="UP000530571"/>
    </source>
</evidence>